<evidence type="ECO:0000313" key="3">
    <source>
        <dbReference type="EMBL" id="KYF73047.1"/>
    </source>
</evidence>
<feature type="compositionally biased region" description="Low complexity" evidence="1">
    <location>
        <begin position="41"/>
        <end position="62"/>
    </location>
</feature>
<evidence type="ECO:0000256" key="1">
    <source>
        <dbReference type="SAM" id="MobiDB-lite"/>
    </source>
</evidence>
<dbReference type="InterPro" id="IPR038670">
    <property type="entry name" value="HslJ-like_sf"/>
</dbReference>
<feature type="compositionally biased region" description="Pro residues" evidence="1">
    <location>
        <begin position="31"/>
        <end position="40"/>
    </location>
</feature>
<dbReference type="AlphaFoldDB" id="A0A150QYH7"/>
<gene>
    <name evidence="3" type="ORF">BE17_27495</name>
</gene>
<name>A0A150QYH7_SORCE</name>
<protein>
    <submittedName>
        <fullName evidence="3">Uncharacterized protein</fullName>
    </submittedName>
</protein>
<organism evidence="3 4">
    <name type="scientific">Sorangium cellulosum</name>
    <name type="common">Polyangium cellulosum</name>
    <dbReference type="NCBI Taxonomy" id="56"/>
    <lineage>
        <taxon>Bacteria</taxon>
        <taxon>Pseudomonadati</taxon>
        <taxon>Myxococcota</taxon>
        <taxon>Polyangia</taxon>
        <taxon>Polyangiales</taxon>
        <taxon>Polyangiaceae</taxon>
        <taxon>Sorangium</taxon>
    </lineage>
</organism>
<feature type="region of interest" description="Disordered" evidence="1">
    <location>
        <begin position="27"/>
        <end position="62"/>
    </location>
</feature>
<dbReference type="Proteomes" id="UP000075635">
    <property type="component" value="Unassembled WGS sequence"/>
</dbReference>
<accession>A0A150QYH7</accession>
<reference evidence="3 4" key="1">
    <citation type="submission" date="2014-02" db="EMBL/GenBank/DDBJ databases">
        <title>The small core and large imbalanced accessory genome model reveals a collaborative survival strategy of Sorangium cellulosum strains in nature.</title>
        <authorList>
            <person name="Han K."/>
            <person name="Peng R."/>
            <person name="Blom J."/>
            <person name="Li Y.-Z."/>
        </authorList>
    </citation>
    <scope>NUCLEOTIDE SEQUENCE [LARGE SCALE GENOMIC DNA]</scope>
    <source>
        <strain evidence="3 4">So0011-07</strain>
    </source>
</reference>
<evidence type="ECO:0000256" key="2">
    <source>
        <dbReference type="SAM" id="SignalP"/>
    </source>
</evidence>
<proteinExistence type="predicted"/>
<dbReference type="EMBL" id="JEMB01003400">
    <property type="protein sequence ID" value="KYF73047.1"/>
    <property type="molecule type" value="Genomic_DNA"/>
</dbReference>
<feature type="signal peptide" evidence="2">
    <location>
        <begin position="1"/>
        <end position="23"/>
    </location>
</feature>
<evidence type="ECO:0000313" key="4">
    <source>
        <dbReference type="Proteomes" id="UP000075635"/>
    </source>
</evidence>
<dbReference type="Gene3D" id="2.40.128.270">
    <property type="match status" value="1"/>
</dbReference>
<comment type="caution">
    <text evidence="3">The sequence shown here is derived from an EMBL/GenBank/DDBJ whole genome shotgun (WGS) entry which is preliminary data.</text>
</comment>
<keyword evidence="2" id="KW-0732">Signal</keyword>
<sequence length="351" mass="39056">MTMRTSAALSFASRGLMATALLACSGEVPSSPAPRAPSNPPGAAATRGASAAAPPPSAATGAVDAIEEVEEEDVDDDLRAGVAPPAGGQKVPPPLVDTWELKAVRYKNGRPSFVPQRHGGFTLRANGSFDWSDGCNHRWMSVRVDGNKISFGPGATSTLLGCSFAVEDVHYHQATHYRLEDRKLYVHTPSQIYVLERFPYSRLSLHAWSLHSIEDRHSGHVLKLDRFRREYIHLLLSVEEDTRFHFTDLDREEFTGSLRVEGGVIRGMAYDQASKARLRARPEQSGYLRDNTRDYRPTKKKYPTTYAQRIDWEAVTSFKVLEGTRKAGSEEHETEILELHSDTQIYRFIGG</sequence>
<feature type="chain" id="PRO_5007567474" evidence="2">
    <location>
        <begin position="24"/>
        <end position="351"/>
    </location>
</feature>